<organism evidence="2 3">
    <name type="scientific">Fusarium albosuccineum</name>
    <dbReference type="NCBI Taxonomy" id="1237068"/>
    <lineage>
        <taxon>Eukaryota</taxon>
        <taxon>Fungi</taxon>
        <taxon>Dikarya</taxon>
        <taxon>Ascomycota</taxon>
        <taxon>Pezizomycotina</taxon>
        <taxon>Sordariomycetes</taxon>
        <taxon>Hypocreomycetidae</taxon>
        <taxon>Hypocreales</taxon>
        <taxon>Nectriaceae</taxon>
        <taxon>Fusarium</taxon>
        <taxon>Fusarium decemcellulare species complex</taxon>
    </lineage>
</organism>
<evidence type="ECO:0000313" key="3">
    <source>
        <dbReference type="Proteomes" id="UP000554235"/>
    </source>
</evidence>
<comment type="caution">
    <text evidence="2">The sequence shown here is derived from an EMBL/GenBank/DDBJ whole genome shotgun (WGS) entry which is preliminary data.</text>
</comment>
<reference evidence="2 3" key="1">
    <citation type="submission" date="2020-01" db="EMBL/GenBank/DDBJ databases">
        <title>Identification and distribution of gene clusters putatively required for synthesis of sphingolipid metabolism inhibitors in phylogenetically diverse species of the filamentous fungus Fusarium.</title>
        <authorList>
            <person name="Kim H.-S."/>
            <person name="Busman M."/>
            <person name="Brown D.W."/>
            <person name="Divon H."/>
            <person name="Uhlig S."/>
            <person name="Proctor R.H."/>
        </authorList>
    </citation>
    <scope>NUCLEOTIDE SEQUENCE [LARGE SCALE GENOMIC DNA]</scope>
    <source>
        <strain evidence="2 3">NRRL 20459</strain>
    </source>
</reference>
<dbReference type="OrthoDB" id="5025817at2759"/>
<name>A0A8H4PCE3_9HYPO</name>
<sequence>MDIDTATQGVIPFFTTDQSNREEGAPPQMSRQVVDLADMREDGLREAFEEDAESWKAKGVRVIKYRHAASVGLDTDQQMYRHIQTITRALRYGLELDRSPECLEMTIQYAPANAGATNIDTTEVGRVQVTMLTEIPSCRIRMDPTPLIGEVLLRRHYGDHIFNCFSTRYNWEIVEVVHPRTTEILNFPFVVCDPDSIEPQEDVVIERSESAWPPSETTYLRYQNQQRWFFLSHQKPFELLVRRVASSTGTLEAGRSSAGMFTDAPATFLGETDLAKLVPMVVTNVTSDQQAIAENTVTLRFCVWSHRT</sequence>
<dbReference type="EMBL" id="JAADYS010000353">
    <property type="protein sequence ID" value="KAF4470399.1"/>
    <property type="molecule type" value="Genomic_DNA"/>
</dbReference>
<dbReference type="Proteomes" id="UP000554235">
    <property type="component" value="Unassembled WGS sequence"/>
</dbReference>
<proteinExistence type="predicted"/>
<keyword evidence="2" id="KW-0489">Methyltransferase</keyword>
<feature type="region of interest" description="Disordered" evidence="1">
    <location>
        <begin position="1"/>
        <end position="29"/>
    </location>
</feature>
<dbReference type="GO" id="GO:0008168">
    <property type="term" value="F:methyltransferase activity"/>
    <property type="evidence" value="ECO:0007669"/>
    <property type="project" value="UniProtKB-KW"/>
</dbReference>
<accession>A0A8H4PCE3</accession>
<dbReference type="GO" id="GO:0032259">
    <property type="term" value="P:methylation"/>
    <property type="evidence" value="ECO:0007669"/>
    <property type="project" value="UniProtKB-KW"/>
</dbReference>
<evidence type="ECO:0000256" key="1">
    <source>
        <dbReference type="SAM" id="MobiDB-lite"/>
    </source>
</evidence>
<keyword evidence="3" id="KW-1185">Reference proteome</keyword>
<dbReference type="AlphaFoldDB" id="A0A8H4PCE3"/>
<gene>
    <name evidence="2" type="ORF">FALBO_2695</name>
</gene>
<evidence type="ECO:0000313" key="2">
    <source>
        <dbReference type="EMBL" id="KAF4470399.1"/>
    </source>
</evidence>
<keyword evidence="2" id="KW-0808">Transferase</keyword>
<protein>
    <submittedName>
        <fullName evidence="2">Methyltransferase</fullName>
    </submittedName>
</protein>